<sequence>MRPLTVIALLLALPCAALAAPAAAKDDDFEPDEPLRSLALGPLPRARAMVSGDVGWLRSGIGIGVGLGAALDLVLRIDAMPLYEKGFGGQRELQGGLRFSPIAEEDLRLTVQVTGGQVFISKPAELVSFTTVRGEILLGATFDLLSPYARLGVRTLSRSVEGADAWQREEEIGLGVERVLGRFVVGAEGYVLARPHRSGMGQWRLRVGYAL</sequence>
<dbReference type="HOGENOM" id="CLU_1302793_0_0_7"/>
<feature type="signal peptide" evidence="1">
    <location>
        <begin position="1"/>
        <end position="19"/>
    </location>
</feature>
<protein>
    <recommendedName>
        <fullName evidence="4">Outer membrane protein beta-barrel domain-containing protein</fullName>
    </recommendedName>
</protein>
<dbReference type="AlphaFoldDB" id="B8JCI5"/>
<proteinExistence type="predicted"/>
<name>B8JCI5_ANAD2</name>
<reference evidence="2" key="1">
    <citation type="submission" date="2009-01" db="EMBL/GenBank/DDBJ databases">
        <title>Complete sequence of Anaeromyxobacter dehalogenans 2CP-1.</title>
        <authorList>
            <consortium name="US DOE Joint Genome Institute"/>
            <person name="Lucas S."/>
            <person name="Copeland A."/>
            <person name="Lapidus A."/>
            <person name="Glavina del Rio T."/>
            <person name="Dalin E."/>
            <person name="Tice H."/>
            <person name="Bruce D."/>
            <person name="Goodwin L."/>
            <person name="Pitluck S."/>
            <person name="Saunders E."/>
            <person name="Brettin T."/>
            <person name="Detter J.C."/>
            <person name="Han C."/>
            <person name="Larimer F."/>
            <person name="Land M."/>
            <person name="Hauser L."/>
            <person name="Kyrpides N."/>
            <person name="Ovchinnikova G."/>
            <person name="Beliaev A.S."/>
            <person name="Richardson P."/>
        </authorList>
    </citation>
    <scope>NUCLEOTIDE SEQUENCE</scope>
    <source>
        <strain evidence="2">2CP-1</strain>
    </source>
</reference>
<dbReference type="KEGG" id="acp:A2cp1_4388"/>
<accession>B8JCI5</accession>
<evidence type="ECO:0000313" key="2">
    <source>
        <dbReference type="EMBL" id="ACL67705.1"/>
    </source>
</evidence>
<organism evidence="2 3">
    <name type="scientific">Anaeromyxobacter dehalogenans (strain ATCC BAA-258 / DSM 21875 / 2CP-1)</name>
    <dbReference type="NCBI Taxonomy" id="455488"/>
    <lineage>
        <taxon>Bacteria</taxon>
        <taxon>Pseudomonadati</taxon>
        <taxon>Myxococcota</taxon>
        <taxon>Myxococcia</taxon>
        <taxon>Myxococcales</taxon>
        <taxon>Cystobacterineae</taxon>
        <taxon>Anaeromyxobacteraceae</taxon>
        <taxon>Anaeromyxobacter</taxon>
    </lineage>
</organism>
<feature type="chain" id="PRO_5002872538" description="Outer membrane protein beta-barrel domain-containing protein" evidence="1">
    <location>
        <begin position="20"/>
        <end position="211"/>
    </location>
</feature>
<evidence type="ECO:0000256" key="1">
    <source>
        <dbReference type="SAM" id="SignalP"/>
    </source>
</evidence>
<gene>
    <name evidence="2" type="ordered locus">A2cp1_4388</name>
</gene>
<evidence type="ECO:0000313" key="3">
    <source>
        <dbReference type="Proteomes" id="UP000007089"/>
    </source>
</evidence>
<evidence type="ECO:0008006" key="4">
    <source>
        <dbReference type="Google" id="ProtNLM"/>
    </source>
</evidence>
<keyword evidence="3" id="KW-1185">Reference proteome</keyword>
<dbReference type="RefSeq" id="WP_015935393.1">
    <property type="nucleotide sequence ID" value="NC_011891.1"/>
</dbReference>
<dbReference type="Proteomes" id="UP000007089">
    <property type="component" value="Chromosome"/>
</dbReference>
<dbReference type="EMBL" id="CP001359">
    <property type="protein sequence ID" value="ACL67705.1"/>
    <property type="molecule type" value="Genomic_DNA"/>
</dbReference>
<keyword evidence="1" id="KW-0732">Signal</keyword>